<dbReference type="InterPro" id="IPR036086">
    <property type="entry name" value="ParB/Sulfiredoxin_sf"/>
</dbReference>
<evidence type="ECO:0000256" key="1">
    <source>
        <dbReference type="ARBA" id="ARBA00006295"/>
    </source>
</evidence>
<dbReference type="InterPro" id="IPR041468">
    <property type="entry name" value="HTH_ParB/Spo0J"/>
</dbReference>
<dbReference type="InterPro" id="IPR004437">
    <property type="entry name" value="ParB/RepB/Spo0J"/>
</dbReference>
<evidence type="ECO:0000313" key="5">
    <source>
        <dbReference type="EMBL" id="QJA83862.1"/>
    </source>
</evidence>
<organism evidence="5">
    <name type="scientific">viral metagenome</name>
    <dbReference type="NCBI Taxonomy" id="1070528"/>
    <lineage>
        <taxon>unclassified sequences</taxon>
        <taxon>metagenomes</taxon>
        <taxon>organismal metagenomes</taxon>
    </lineage>
</organism>
<dbReference type="GO" id="GO:0003677">
    <property type="term" value="F:DNA binding"/>
    <property type="evidence" value="ECO:0007669"/>
    <property type="project" value="InterPro"/>
</dbReference>
<dbReference type="SMART" id="SM00470">
    <property type="entry name" value="ParB"/>
    <property type="match status" value="1"/>
</dbReference>
<dbReference type="InterPro" id="IPR003115">
    <property type="entry name" value="ParB_N"/>
</dbReference>
<name>A0A6M3KPV3_9ZZZZ</name>
<dbReference type="EMBL" id="MT144712">
    <property type="protein sequence ID" value="QJH98026.1"/>
    <property type="molecule type" value="Genomic_DNA"/>
</dbReference>
<comment type="similarity">
    <text evidence="1">Belongs to the ParB family.</text>
</comment>
<reference evidence="5" key="1">
    <citation type="submission" date="2020-03" db="EMBL/GenBank/DDBJ databases">
        <title>The deep terrestrial virosphere.</title>
        <authorList>
            <person name="Holmfeldt K."/>
            <person name="Nilsson E."/>
            <person name="Simone D."/>
            <person name="Lopez-Fernandez M."/>
            <person name="Wu X."/>
            <person name="de Brujin I."/>
            <person name="Lundin D."/>
            <person name="Andersson A."/>
            <person name="Bertilsson S."/>
            <person name="Dopson M."/>
        </authorList>
    </citation>
    <scope>NUCLEOTIDE SEQUENCE</scope>
    <source>
        <strain evidence="5">MM415A00250</strain>
        <strain evidence="4">MM415B01475</strain>
        <strain evidence="6">TM448B01180</strain>
    </source>
</reference>
<dbReference type="EMBL" id="MT141316">
    <property type="protein sequence ID" value="QJA58281.1"/>
    <property type="molecule type" value="Genomic_DNA"/>
</dbReference>
<dbReference type="PANTHER" id="PTHR33375">
    <property type="entry name" value="CHROMOSOME-PARTITIONING PROTEIN PARB-RELATED"/>
    <property type="match status" value="1"/>
</dbReference>
<evidence type="ECO:0000313" key="6">
    <source>
        <dbReference type="EMBL" id="QJH98026.1"/>
    </source>
</evidence>
<dbReference type="InterPro" id="IPR042075">
    <property type="entry name" value="KorB_DNA-db"/>
</dbReference>
<feature type="domain" description="ParB-like N-terminal" evidence="3">
    <location>
        <begin position="5"/>
        <end position="106"/>
    </location>
</feature>
<dbReference type="SUPFAM" id="SSF109709">
    <property type="entry name" value="KorB DNA-binding domain-like"/>
    <property type="match status" value="1"/>
</dbReference>
<dbReference type="Gene3D" id="3.90.1530.10">
    <property type="entry name" value="Conserved hypothetical protein from pyrococcus furiosus pfu- 392566-001, ParB domain"/>
    <property type="match status" value="1"/>
</dbReference>
<dbReference type="FunFam" id="1.10.10.2830:FF:000001">
    <property type="entry name" value="Chromosome partitioning protein ParB"/>
    <property type="match status" value="1"/>
</dbReference>
<evidence type="ECO:0000256" key="2">
    <source>
        <dbReference type="SAM" id="MobiDB-lite"/>
    </source>
</evidence>
<protein>
    <recommendedName>
        <fullName evidence="3">ParB-like N-terminal domain-containing protein</fullName>
    </recommendedName>
</protein>
<dbReference type="Pfam" id="PF02195">
    <property type="entry name" value="ParB_N"/>
    <property type="match status" value="1"/>
</dbReference>
<dbReference type="AlphaFoldDB" id="A0A6M3KPV3"/>
<dbReference type="Gene3D" id="1.10.10.730">
    <property type="entry name" value="KorB DNA-binding domain"/>
    <property type="match status" value="1"/>
</dbReference>
<dbReference type="GO" id="GO:0007059">
    <property type="term" value="P:chromosome segregation"/>
    <property type="evidence" value="ECO:0007669"/>
    <property type="project" value="TreeGrafter"/>
</dbReference>
<dbReference type="EMBL" id="MT142519">
    <property type="protein sequence ID" value="QJA83862.1"/>
    <property type="molecule type" value="Genomic_DNA"/>
</dbReference>
<accession>A0A6M3KPV3</accession>
<dbReference type="GO" id="GO:0045881">
    <property type="term" value="P:positive regulation of sporulation resulting in formation of a cellular spore"/>
    <property type="evidence" value="ECO:0007669"/>
    <property type="project" value="TreeGrafter"/>
</dbReference>
<dbReference type="Pfam" id="PF17762">
    <property type="entry name" value="HTH_ParB"/>
    <property type="match status" value="1"/>
</dbReference>
<proteinExistence type="inferred from homology"/>
<dbReference type="NCBIfam" id="TIGR00180">
    <property type="entry name" value="parB_part"/>
    <property type="match status" value="1"/>
</dbReference>
<evidence type="ECO:0000313" key="4">
    <source>
        <dbReference type="EMBL" id="QJA58281.1"/>
    </source>
</evidence>
<dbReference type="PANTHER" id="PTHR33375:SF8">
    <property type="entry name" value="NUCLEOID OCCLUSION PROTEIN"/>
    <property type="match status" value="1"/>
</dbReference>
<dbReference type="SUPFAM" id="SSF110849">
    <property type="entry name" value="ParB/Sulfiredoxin"/>
    <property type="match status" value="1"/>
</dbReference>
<gene>
    <name evidence="5" type="ORF">MM415A00250_0040</name>
    <name evidence="4" type="ORF">MM415B01475_0017</name>
    <name evidence="6" type="ORF">TM448B01180_0017</name>
</gene>
<dbReference type="InterPro" id="IPR050336">
    <property type="entry name" value="Chromosome_partition/occlusion"/>
</dbReference>
<dbReference type="GO" id="GO:0005694">
    <property type="term" value="C:chromosome"/>
    <property type="evidence" value="ECO:0007669"/>
    <property type="project" value="TreeGrafter"/>
</dbReference>
<evidence type="ECO:0000259" key="3">
    <source>
        <dbReference type="SMART" id="SM00470"/>
    </source>
</evidence>
<feature type="region of interest" description="Disordered" evidence="2">
    <location>
        <begin position="281"/>
        <end position="301"/>
    </location>
</feature>
<sequence length="360" mass="40599">MDKIVKVPIDSIKPNPFQPASRIEVPEEVAIKYAESIKNHGLLQIPKVRQIFPKYEENIYEMADGWLRLSGYKWLNEGEKGYDKIPVIVEDLTDQQMADIVLETNQVRQDLNPIELAAVYQKYLTSFNITQTELARARNKSQGEISNTLRLLDLPAEVQGLIISREITETHGRCLLQIKDKYQLRLIALQARDEEWSVNTLAKNIERLIEQQNPKLAEQPTKEEAPPQEIPNVRFIPAKEYELHKEMHEGDEASEAEEKGTDKPINVWDEAKKTAGAATITPQAGTHVPPGEGPAPEKTEPATVLNPRKLTLMETSTGVFAGIQKLGKNPYMKTIVSLGGLEEAIEMLPVFIAEAEEFWS</sequence>